<dbReference type="Pfam" id="PF13857">
    <property type="entry name" value="Ank_5"/>
    <property type="match status" value="1"/>
</dbReference>
<dbReference type="Pfam" id="PF13637">
    <property type="entry name" value="Ank_4"/>
    <property type="match status" value="1"/>
</dbReference>
<evidence type="ECO:0000313" key="5">
    <source>
        <dbReference type="Proteomes" id="UP000199149"/>
    </source>
</evidence>
<dbReference type="Gene3D" id="1.25.40.20">
    <property type="entry name" value="Ankyrin repeat-containing domain"/>
    <property type="match status" value="3"/>
</dbReference>
<keyword evidence="5" id="KW-1185">Reference proteome</keyword>
<dbReference type="InterPro" id="IPR002110">
    <property type="entry name" value="Ankyrin_rpt"/>
</dbReference>
<dbReference type="PANTHER" id="PTHR24126:SF14">
    <property type="entry name" value="ANK_REP_REGION DOMAIN-CONTAINING PROTEIN"/>
    <property type="match status" value="1"/>
</dbReference>
<name>A0A1I4U9H9_9FLAO</name>
<keyword evidence="1" id="KW-0677">Repeat</keyword>
<dbReference type="EMBL" id="FOUZ01000003">
    <property type="protein sequence ID" value="SFM85614.1"/>
    <property type="molecule type" value="Genomic_DNA"/>
</dbReference>
<reference evidence="5" key="1">
    <citation type="submission" date="2016-10" db="EMBL/GenBank/DDBJ databases">
        <authorList>
            <person name="Varghese N."/>
            <person name="Submissions S."/>
        </authorList>
    </citation>
    <scope>NUCLEOTIDE SEQUENCE [LARGE SCALE GENOMIC DNA]</scope>
    <source>
        <strain evidence="5">XJ109</strain>
    </source>
</reference>
<evidence type="ECO:0000313" key="4">
    <source>
        <dbReference type="EMBL" id="SFM85614.1"/>
    </source>
</evidence>
<feature type="repeat" description="ANK" evidence="3">
    <location>
        <begin position="249"/>
        <end position="282"/>
    </location>
</feature>
<feature type="repeat" description="ANK" evidence="3">
    <location>
        <begin position="425"/>
        <end position="458"/>
    </location>
</feature>
<evidence type="ECO:0000256" key="3">
    <source>
        <dbReference type="PROSITE-ProRule" id="PRU00023"/>
    </source>
</evidence>
<feature type="repeat" description="ANK" evidence="3">
    <location>
        <begin position="392"/>
        <end position="424"/>
    </location>
</feature>
<dbReference type="AlphaFoldDB" id="A0A1I4U9H9"/>
<dbReference type="InterPro" id="IPR036770">
    <property type="entry name" value="Ankyrin_rpt-contain_sf"/>
</dbReference>
<evidence type="ECO:0000256" key="2">
    <source>
        <dbReference type="ARBA" id="ARBA00023043"/>
    </source>
</evidence>
<dbReference type="SMART" id="SM00248">
    <property type="entry name" value="ANK"/>
    <property type="match status" value="10"/>
</dbReference>
<feature type="repeat" description="ANK" evidence="3">
    <location>
        <begin position="283"/>
        <end position="315"/>
    </location>
</feature>
<dbReference type="PANTHER" id="PTHR24126">
    <property type="entry name" value="ANKYRIN REPEAT, PH AND SEC7 DOMAIN CONTAINING PROTEIN SECG-RELATED"/>
    <property type="match status" value="1"/>
</dbReference>
<accession>A0A1I4U9H9</accession>
<keyword evidence="2 3" id="KW-0040">ANK repeat</keyword>
<evidence type="ECO:0000256" key="1">
    <source>
        <dbReference type="ARBA" id="ARBA00022737"/>
    </source>
</evidence>
<dbReference type="STRING" id="684065.SAMN05421738_103142"/>
<dbReference type="Pfam" id="PF12796">
    <property type="entry name" value="Ank_2"/>
    <property type="match status" value="2"/>
</dbReference>
<organism evidence="4 5">
    <name type="scientific">Algoriella xinjiangensis</name>
    <dbReference type="NCBI Taxonomy" id="684065"/>
    <lineage>
        <taxon>Bacteria</taxon>
        <taxon>Pseudomonadati</taxon>
        <taxon>Bacteroidota</taxon>
        <taxon>Flavobacteriia</taxon>
        <taxon>Flavobacteriales</taxon>
        <taxon>Weeksellaceae</taxon>
        <taxon>Algoriella</taxon>
    </lineage>
</organism>
<proteinExistence type="predicted"/>
<feature type="repeat" description="ANK" evidence="3">
    <location>
        <begin position="81"/>
        <end position="113"/>
    </location>
</feature>
<dbReference type="PROSITE" id="PS50088">
    <property type="entry name" value="ANK_REPEAT"/>
    <property type="match status" value="6"/>
</dbReference>
<dbReference type="Proteomes" id="UP000199149">
    <property type="component" value="Unassembled WGS sequence"/>
</dbReference>
<feature type="repeat" description="ANK" evidence="3">
    <location>
        <begin position="316"/>
        <end position="348"/>
    </location>
</feature>
<protein>
    <submittedName>
        <fullName evidence="4">Ankyrin repeat</fullName>
    </submittedName>
</protein>
<dbReference type="PROSITE" id="PS50297">
    <property type="entry name" value="ANK_REP_REGION"/>
    <property type="match status" value="3"/>
</dbReference>
<gene>
    <name evidence="4" type="ORF">SAMN05421738_103142</name>
</gene>
<sequence length="484" mass="52676">MLLLSSFLKAQDNSMLNGNFWKNNPDVVTVKAEIAKGNNPSQANGGNHDVVSMAINNGAPLETIKFLIEQPGNNIDKNTHDGRLYIHWAANKGNVELVNYLIEKGSDINRTDDKGATPLAFAASNGQANPAIYEAFFKAGINPKQKYTNGANILLLAIPNDVDFKLTDYLTTKGLSIKDTDELGRTAFDYAARNGNVEFLKKIIEKGVKPTGSALIFASQGTRSTANGLATYKYLVEDVKLKANSVGENGENVLHNLVKKKDQAENINYFIAKGVDVNATDKDGNNAFMNAAGSKNLDVVQLLLPKAKNINAANAKGETALMMAVHNGSPEIVSYLIEKGAKTDLKSKDGNLGYYLVQSYKAPRPGEKNEEFKQKLDILTKSGFNFATPQPDGSTLYHLAVAKNDINLFNVLDGLKIDVNATNKEGMTALHKAALMAKDDVILKHLVSKGVKKDIKTEFDETAYDLASENESLKENNVSIDFLK</sequence>
<dbReference type="SUPFAM" id="SSF48403">
    <property type="entry name" value="Ankyrin repeat"/>
    <property type="match status" value="2"/>
</dbReference>